<proteinExistence type="inferred from homology"/>
<protein>
    <recommendedName>
        <fullName evidence="2">non-specific serine/threonine protein kinase</fullName>
        <ecNumber evidence="2">2.7.11.1</ecNumber>
    </recommendedName>
</protein>
<comment type="similarity">
    <text evidence="1">Belongs to the protein kinase superfamily. BUD32 family.</text>
</comment>
<comment type="catalytic activity">
    <reaction evidence="8">
        <text>L-seryl-[protein] + ATP = O-phospho-L-seryl-[protein] + ADP + H(+)</text>
        <dbReference type="Rhea" id="RHEA:17989"/>
        <dbReference type="Rhea" id="RHEA-COMP:9863"/>
        <dbReference type="Rhea" id="RHEA-COMP:11604"/>
        <dbReference type="ChEBI" id="CHEBI:15378"/>
        <dbReference type="ChEBI" id="CHEBI:29999"/>
        <dbReference type="ChEBI" id="CHEBI:30616"/>
        <dbReference type="ChEBI" id="CHEBI:83421"/>
        <dbReference type="ChEBI" id="CHEBI:456216"/>
        <dbReference type="EC" id="2.7.11.1"/>
    </reaction>
</comment>
<dbReference type="GO" id="GO:0005829">
    <property type="term" value="C:cytosol"/>
    <property type="evidence" value="ECO:0007669"/>
    <property type="project" value="TreeGrafter"/>
</dbReference>
<dbReference type="GO" id="GO:0004674">
    <property type="term" value="F:protein serine/threonine kinase activity"/>
    <property type="evidence" value="ECO:0007669"/>
    <property type="project" value="UniProtKB-EC"/>
</dbReference>
<dbReference type="SUPFAM" id="SSF56112">
    <property type="entry name" value="Protein kinase-like (PK-like)"/>
    <property type="match status" value="1"/>
</dbReference>
<dbReference type="PANTHER" id="PTHR12209">
    <property type="entry name" value="NON-SPECIFIC SERINE/THREONINE PROTEIN KINASE"/>
    <property type="match status" value="1"/>
</dbReference>
<keyword evidence="6" id="KW-0067">ATP-binding</keyword>
<evidence type="ECO:0000313" key="10">
    <source>
        <dbReference type="Proteomes" id="UP000759131"/>
    </source>
</evidence>
<sequence>MSGEVIIDKELENHSVKLSETLRYFTLKNLGAFFTVKMKLLFRGAEAEIYEDGDLIIKKRISKNYRIQEIDKKIIATRIKKETKVLKKLNLLKINTPKFFKTEEGITLKEALNESNYPQIMHDLGVIVGRIHNENIIHVLLVPKKYWIDWKVLAFYWAIIGK</sequence>
<evidence type="ECO:0000256" key="5">
    <source>
        <dbReference type="ARBA" id="ARBA00022777"/>
    </source>
</evidence>
<dbReference type="Proteomes" id="UP000759131">
    <property type="component" value="Unassembled WGS sequence"/>
</dbReference>
<evidence type="ECO:0000256" key="3">
    <source>
        <dbReference type="ARBA" id="ARBA00022679"/>
    </source>
</evidence>
<evidence type="ECO:0000256" key="1">
    <source>
        <dbReference type="ARBA" id="ARBA00010630"/>
    </source>
</evidence>
<accession>A0A7R9KEC2</accession>
<keyword evidence="10" id="KW-1185">Reference proteome</keyword>
<evidence type="ECO:0000256" key="4">
    <source>
        <dbReference type="ARBA" id="ARBA00022741"/>
    </source>
</evidence>
<dbReference type="EMBL" id="CAJPIZ010000506">
    <property type="protein sequence ID" value="CAG2101609.1"/>
    <property type="molecule type" value="Genomic_DNA"/>
</dbReference>
<evidence type="ECO:0000256" key="6">
    <source>
        <dbReference type="ARBA" id="ARBA00022840"/>
    </source>
</evidence>
<evidence type="ECO:0000256" key="2">
    <source>
        <dbReference type="ARBA" id="ARBA00012513"/>
    </source>
</evidence>
<dbReference type="EC" id="2.7.11.1" evidence="2"/>
<keyword evidence="3" id="KW-0808">Transferase</keyword>
<dbReference type="Gene3D" id="3.30.200.20">
    <property type="entry name" value="Phosphorylase Kinase, domain 1"/>
    <property type="match status" value="1"/>
</dbReference>
<dbReference type="GO" id="GO:0005524">
    <property type="term" value="F:ATP binding"/>
    <property type="evidence" value="ECO:0007669"/>
    <property type="project" value="UniProtKB-KW"/>
</dbReference>
<comment type="catalytic activity">
    <reaction evidence="7">
        <text>L-threonyl-[protein] + ATP = O-phospho-L-threonyl-[protein] + ADP + H(+)</text>
        <dbReference type="Rhea" id="RHEA:46608"/>
        <dbReference type="Rhea" id="RHEA-COMP:11060"/>
        <dbReference type="Rhea" id="RHEA-COMP:11605"/>
        <dbReference type="ChEBI" id="CHEBI:15378"/>
        <dbReference type="ChEBI" id="CHEBI:30013"/>
        <dbReference type="ChEBI" id="CHEBI:30616"/>
        <dbReference type="ChEBI" id="CHEBI:61977"/>
        <dbReference type="ChEBI" id="CHEBI:456216"/>
        <dbReference type="EC" id="2.7.11.1"/>
    </reaction>
</comment>
<dbReference type="PANTHER" id="PTHR12209:SF0">
    <property type="entry name" value="EKC_KEOPS COMPLEX SUBUNIT TP53RK"/>
    <property type="match status" value="1"/>
</dbReference>
<dbReference type="OrthoDB" id="3399at2759"/>
<name>A0A7R9KEC2_9ACAR</name>
<dbReference type="InterPro" id="IPR011009">
    <property type="entry name" value="Kinase-like_dom_sf"/>
</dbReference>
<organism evidence="9">
    <name type="scientific">Medioppia subpectinata</name>
    <dbReference type="NCBI Taxonomy" id="1979941"/>
    <lineage>
        <taxon>Eukaryota</taxon>
        <taxon>Metazoa</taxon>
        <taxon>Ecdysozoa</taxon>
        <taxon>Arthropoda</taxon>
        <taxon>Chelicerata</taxon>
        <taxon>Arachnida</taxon>
        <taxon>Acari</taxon>
        <taxon>Acariformes</taxon>
        <taxon>Sarcoptiformes</taxon>
        <taxon>Oribatida</taxon>
        <taxon>Brachypylina</taxon>
        <taxon>Oppioidea</taxon>
        <taxon>Oppiidae</taxon>
        <taxon>Medioppia</taxon>
    </lineage>
</organism>
<dbReference type="EMBL" id="OC855081">
    <property type="protein sequence ID" value="CAD7621179.1"/>
    <property type="molecule type" value="Genomic_DNA"/>
</dbReference>
<reference evidence="9" key="1">
    <citation type="submission" date="2020-11" db="EMBL/GenBank/DDBJ databases">
        <authorList>
            <person name="Tran Van P."/>
        </authorList>
    </citation>
    <scope>NUCLEOTIDE SEQUENCE</scope>
</reference>
<keyword evidence="5" id="KW-0418">Kinase</keyword>
<evidence type="ECO:0000256" key="7">
    <source>
        <dbReference type="ARBA" id="ARBA00047899"/>
    </source>
</evidence>
<evidence type="ECO:0000256" key="8">
    <source>
        <dbReference type="ARBA" id="ARBA00048679"/>
    </source>
</evidence>
<dbReference type="AlphaFoldDB" id="A0A7R9KEC2"/>
<keyword evidence="4" id="KW-0547">Nucleotide-binding</keyword>
<gene>
    <name evidence="9" type="ORF">OSB1V03_LOCUS1653</name>
</gene>
<evidence type="ECO:0000313" key="9">
    <source>
        <dbReference type="EMBL" id="CAD7621179.1"/>
    </source>
</evidence>